<keyword evidence="1" id="KW-0645">Protease</keyword>
<dbReference type="SMART" id="SM00020">
    <property type="entry name" value="Tryp_SPc"/>
    <property type="match status" value="1"/>
</dbReference>
<keyword evidence="4" id="KW-1015">Disulfide bond</keyword>
<protein>
    <recommendedName>
        <fullName evidence="5">Peptidase S1 domain-containing protein</fullName>
    </recommendedName>
</protein>
<dbReference type="PRINTS" id="PR00722">
    <property type="entry name" value="CHYMOTRYPSIN"/>
</dbReference>
<comment type="caution">
    <text evidence="6">The sequence shown here is derived from an EMBL/GenBank/DDBJ whole genome shotgun (WGS) entry which is preliminary data.</text>
</comment>
<evidence type="ECO:0000259" key="5">
    <source>
        <dbReference type="PROSITE" id="PS50240"/>
    </source>
</evidence>
<evidence type="ECO:0000256" key="3">
    <source>
        <dbReference type="ARBA" id="ARBA00022825"/>
    </source>
</evidence>
<evidence type="ECO:0000256" key="1">
    <source>
        <dbReference type="ARBA" id="ARBA00022670"/>
    </source>
</evidence>
<name>A0A8T2KGT4_9PIPI</name>
<dbReference type="SUPFAM" id="SSF50494">
    <property type="entry name" value="Trypsin-like serine proteases"/>
    <property type="match status" value="1"/>
</dbReference>
<feature type="domain" description="Peptidase S1" evidence="5">
    <location>
        <begin position="18"/>
        <end position="244"/>
    </location>
</feature>
<dbReference type="GO" id="GO:0006508">
    <property type="term" value="P:proteolysis"/>
    <property type="evidence" value="ECO:0007669"/>
    <property type="project" value="UniProtKB-KW"/>
</dbReference>
<dbReference type="InterPro" id="IPR001254">
    <property type="entry name" value="Trypsin_dom"/>
</dbReference>
<dbReference type="EMBL" id="JAACNH010000001">
    <property type="protein sequence ID" value="KAG8456625.1"/>
    <property type="molecule type" value="Genomic_DNA"/>
</dbReference>
<proteinExistence type="predicted"/>
<evidence type="ECO:0000256" key="4">
    <source>
        <dbReference type="ARBA" id="ARBA00023157"/>
    </source>
</evidence>
<dbReference type="Pfam" id="PF00089">
    <property type="entry name" value="Trypsin"/>
    <property type="match status" value="1"/>
</dbReference>
<keyword evidence="3" id="KW-0720">Serine protease</keyword>
<evidence type="ECO:0000313" key="7">
    <source>
        <dbReference type="Proteomes" id="UP000812440"/>
    </source>
</evidence>
<dbReference type="AlphaFoldDB" id="A0A8T2KGT4"/>
<dbReference type="Gene3D" id="2.40.10.10">
    <property type="entry name" value="Trypsin-like serine proteases"/>
    <property type="match status" value="2"/>
</dbReference>
<dbReference type="PROSITE" id="PS50240">
    <property type="entry name" value="TRYPSIN_DOM"/>
    <property type="match status" value="1"/>
</dbReference>
<dbReference type="InterPro" id="IPR001314">
    <property type="entry name" value="Peptidase_S1A"/>
</dbReference>
<dbReference type="CDD" id="cd00190">
    <property type="entry name" value="Tryp_SPc"/>
    <property type="match status" value="1"/>
</dbReference>
<dbReference type="FunFam" id="2.40.10.10:FF:000036">
    <property type="entry name" value="Trypsin beta"/>
    <property type="match status" value="1"/>
</dbReference>
<dbReference type="InterPro" id="IPR009003">
    <property type="entry name" value="Peptidase_S1_PA"/>
</dbReference>
<gene>
    <name evidence="6" type="ORF">GDO86_002413</name>
</gene>
<keyword evidence="2" id="KW-0378">Hydrolase</keyword>
<keyword evidence="7" id="KW-1185">Reference proteome</keyword>
<dbReference type="PANTHER" id="PTHR24271">
    <property type="entry name" value="KALLIKREIN-RELATED"/>
    <property type="match status" value="1"/>
</dbReference>
<dbReference type="PANTHER" id="PTHR24271:SF92">
    <property type="entry name" value="GRANZYME A"/>
    <property type="match status" value="1"/>
</dbReference>
<evidence type="ECO:0000313" key="6">
    <source>
        <dbReference type="EMBL" id="KAG8456625.1"/>
    </source>
</evidence>
<dbReference type="OrthoDB" id="6755574at2759"/>
<reference evidence="6" key="1">
    <citation type="thesis" date="2020" institute="ProQuest LLC" country="789 East Eisenhower Parkway, Ann Arbor, MI, USA">
        <title>Comparative Genomics and Chromosome Evolution.</title>
        <authorList>
            <person name="Mudd A.B."/>
        </authorList>
    </citation>
    <scope>NUCLEOTIDE SEQUENCE</scope>
    <source>
        <strain evidence="6">Female2</strain>
        <tissue evidence="6">Blood</tissue>
    </source>
</reference>
<dbReference type="GO" id="GO:0004252">
    <property type="term" value="F:serine-type endopeptidase activity"/>
    <property type="evidence" value="ECO:0007669"/>
    <property type="project" value="InterPro"/>
</dbReference>
<evidence type="ECO:0000256" key="2">
    <source>
        <dbReference type="ARBA" id="ARBA00022801"/>
    </source>
</evidence>
<organism evidence="6 7">
    <name type="scientific">Hymenochirus boettgeri</name>
    <name type="common">Congo dwarf clawed frog</name>
    <dbReference type="NCBI Taxonomy" id="247094"/>
    <lineage>
        <taxon>Eukaryota</taxon>
        <taxon>Metazoa</taxon>
        <taxon>Chordata</taxon>
        <taxon>Craniata</taxon>
        <taxon>Vertebrata</taxon>
        <taxon>Euteleostomi</taxon>
        <taxon>Amphibia</taxon>
        <taxon>Batrachia</taxon>
        <taxon>Anura</taxon>
        <taxon>Pipoidea</taxon>
        <taxon>Pipidae</taxon>
        <taxon>Pipinae</taxon>
        <taxon>Hymenochirus</taxon>
    </lineage>
</organism>
<feature type="non-terminal residue" evidence="6">
    <location>
        <position position="247"/>
    </location>
</feature>
<accession>A0A8T2KGT4</accession>
<dbReference type="Proteomes" id="UP000812440">
    <property type="component" value="Chromosome 1"/>
</dbReference>
<dbReference type="InterPro" id="IPR043504">
    <property type="entry name" value="Peptidase_S1_PA_chymotrypsin"/>
</dbReference>
<sequence>NEEHLTLSLYYAGAFLEIIGGKEATPHKRQYMALVQTGPNICGGTLIKENWVLTSATCKINRSTIVGLGVHSMKRMNRLRQKFTVLRFVPHQKFNPETNINNLQLLQLSAKANFSYAVNVLPLPTTFKDIKPGTVCETAGWGSTVYNKNQPSDKLMEVRLTVLDRKTCNDQWKTKAKITKDMMCTRDKGKQGFCNGDNGGPLICNRLLSGVISFGPLICGMENGANVYTRLTKDYVKWINKETKKAT</sequence>